<dbReference type="AlphaFoldDB" id="A0A2I2KSI4"/>
<evidence type="ECO:0000256" key="2">
    <source>
        <dbReference type="ARBA" id="ARBA00025626"/>
    </source>
</evidence>
<dbReference type="OrthoDB" id="9781560at2"/>
<dbReference type="NCBIfam" id="TIGR02585">
    <property type="entry name" value="cas_Cst2_DevR"/>
    <property type="match status" value="1"/>
</dbReference>
<protein>
    <submittedName>
        <fullName evidence="4">CRISPR-associated protein</fullName>
    </submittedName>
</protein>
<keyword evidence="5" id="KW-1185">Reference proteome</keyword>
<name>A0A2I2KSI4_9ACTN</name>
<sequence>MTYLAGKLVLAIEAGAPNNGRGESTTAPVKKTRIRGREYPYVSAQAFRRWLRDTMTANGSVPSPTERVGKETQKAQKATTAADPIRYADDDLFGFLKATAKAEDASTTVRDTAFMVGTFLAVEPARATQDFGVMSRGIPMPVLHTHEFYTADLAAPFLLDIPRVGTFTLPDARGAGRANYLTEKAALEFAAAAQVGATTTTFRGHGAVRLPLPERRERVAILLDALAELAGGAKKALHYGDRLPALFALVPMAGGVNPLGFVIDGAEDGTGLQVRGDVLRRELDAWDGEWEAPVLVGWRPGFRETLRKQFEDDIAEEIRAGRVVIGHPRTVLLDLAGRIRSGEHDDWFDDRSR</sequence>
<dbReference type="InterPro" id="IPR013414">
    <property type="entry name" value="Cas7/Cst2/DevR_sub_I-B/Tneap"/>
</dbReference>
<comment type="function">
    <text evidence="2">CRISPR (clustered regularly interspaced short palindromic repeat) is an adaptive immune system that provides protection against mobile genetic elements (viruses, transposable elements and conjugative plasmids). CRISPR clusters contain spacers, sequences complementary to antecedent mobile elements, and target invading nucleic acids. CRISPR clusters are transcribed and processed into CRISPR RNA (crRNA).</text>
</comment>
<proteinExistence type="predicted"/>
<evidence type="ECO:0000256" key="1">
    <source>
        <dbReference type="ARBA" id="ARBA00023118"/>
    </source>
</evidence>
<evidence type="ECO:0000313" key="5">
    <source>
        <dbReference type="Proteomes" id="UP000234331"/>
    </source>
</evidence>
<evidence type="ECO:0000313" key="4">
    <source>
        <dbReference type="EMBL" id="SNQ48631.1"/>
    </source>
</evidence>
<organism evidence="4 5">
    <name type="scientific">Frankia canadensis</name>
    <dbReference type="NCBI Taxonomy" id="1836972"/>
    <lineage>
        <taxon>Bacteria</taxon>
        <taxon>Bacillati</taxon>
        <taxon>Actinomycetota</taxon>
        <taxon>Actinomycetes</taxon>
        <taxon>Frankiales</taxon>
        <taxon>Frankiaceae</taxon>
        <taxon>Frankia</taxon>
    </lineage>
</organism>
<dbReference type="Proteomes" id="UP000234331">
    <property type="component" value="Unassembled WGS sequence"/>
</dbReference>
<gene>
    <name evidence="4" type="ORF">FRACA_2620005</name>
</gene>
<dbReference type="GO" id="GO:0051607">
    <property type="term" value="P:defense response to virus"/>
    <property type="evidence" value="ECO:0007669"/>
    <property type="project" value="UniProtKB-KW"/>
</dbReference>
<accession>A0A2I2KSI4</accession>
<keyword evidence="1" id="KW-0051">Antiviral defense</keyword>
<dbReference type="EMBL" id="FZMO01000182">
    <property type="protein sequence ID" value="SNQ48631.1"/>
    <property type="molecule type" value="Genomic_DNA"/>
</dbReference>
<dbReference type="NCBIfam" id="TIGR01875">
    <property type="entry name" value="cas_MJ0381"/>
    <property type="match status" value="1"/>
</dbReference>
<reference evidence="4 5" key="1">
    <citation type="submission" date="2017-06" db="EMBL/GenBank/DDBJ databases">
        <authorList>
            <person name="Kim H.J."/>
            <person name="Triplett B.A."/>
        </authorList>
    </citation>
    <scope>NUCLEOTIDE SEQUENCE [LARGE SCALE GENOMIC DNA]</scope>
    <source>
        <strain evidence="4">FRACA_ARgP5</strain>
    </source>
</reference>
<dbReference type="RefSeq" id="WP_101832271.1">
    <property type="nucleotide sequence ID" value="NZ_FZMO01000182.1"/>
</dbReference>
<evidence type="ECO:0000256" key="3">
    <source>
        <dbReference type="SAM" id="MobiDB-lite"/>
    </source>
</evidence>
<dbReference type="InterPro" id="IPR010154">
    <property type="entry name" value="CRISPR-assoc_Cas7/Cst2/DevR"/>
</dbReference>
<feature type="region of interest" description="Disordered" evidence="3">
    <location>
        <begin position="56"/>
        <end position="80"/>
    </location>
</feature>